<dbReference type="PIRSF" id="PIRSF002211">
    <property type="entry name" value="Ribosomal_L30_bac-type"/>
    <property type="match status" value="1"/>
</dbReference>
<dbReference type="PANTHER" id="PTHR15892:SF2">
    <property type="entry name" value="LARGE RIBOSOMAL SUBUNIT PROTEIN UL30M"/>
    <property type="match status" value="1"/>
</dbReference>
<dbReference type="SUPFAM" id="SSF55129">
    <property type="entry name" value="Ribosomal protein L30p/L7e"/>
    <property type="match status" value="1"/>
</dbReference>
<dbReference type="HAMAP" id="MF_01371_B">
    <property type="entry name" value="Ribosomal_uL30_B"/>
    <property type="match status" value="1"/>
</dbReference>
<evidence type="ECO:0000256" key="3">
    <source>
        <dbReference type="ARBA" id="ARBA00022980"/>
    </source>
</evidence>
<dbReference type="PANTHER" id="PTHR15892">
    <property type="entry name" value="MITOCHONDRIAL RIBOSOMAL PROTEIN L30"/>
    <property type="match status" value="1"/>
</dbReference>
<proteinExistence type="inferred from homology"/>
<gene>
    <name evidence="5" type="primary">rpmD</name>
    <name evidence="7" type="ORF">CS006_05245</name>
</gene>
<keyword evidence="8" id="KW-1185">Reference proteome</keyword>
<dbReference type="Gene3D" id="3.30.1390.20">
    <property type="entry name" value="Ribosomal protein L30, ferredoxin-like fold domain"/>
    <property type="match status" value="1"/>
</dbReference>
<dbReference type="InterPro" id="IPR016082">
    <property type="entry name" value="Ribosomal_uL30_ferredoxin-like"/>
</dbReference>
<protein>
    <recommendedName>
        <fullName evidence="5">Large ribosomal subunit protein uL30</fullName>
    </recommendedName>
</protein>
<dbReference type="AlphaFoldDB" id="A0A2M9H9F9"/>
<evidence type="ECO:0000256" key="4">
    <source>
        <dbReference type="ARBA" id="ARBA00023274"/>
    </source>
</evidence>
<evidence type="ECO:0000256" key="5">
    <source>
        <dbReference type="HAMAP-Rule" id="MF_01371"/>
    </source>
</evidence>
<evidence type="ECO:0000313" key="8">
    <source>
        <dbReference type="Proteomes" id="UP000229095"/>
    </source>
</evidence>
<evidence type="ECO:0000256" key="2">
    <source>
        <dbReference type="ARBA" id="ARBA00011838"/>
    </source>
</evidence>
<evidence type="ECO:0000259" key="6">
    <source>
        <dbReference type="Pfam" id="PF00327"/>
    </source>
</evidence>
<dbReference type="EMBL" id="PEBI01000002">
    <property type="protein sequence ID" value="PJM73441.1"/>
    <property type="molecule type" value="Genomic_DNA"/>
</dbReference>
<dbReference type="GO" id="GO:0022625">
    <property type="term" value="C:cytosolic large ribosomal subunit"/>
    <property type="evidence" value="ECO:0007669"/>
    <property type="project" value="TreeGrafter"/>
</dbReference>
<dbReference type="GO" id="GO:0006412">
    <property type="term" value="P:translation"/>
    <property type="evidence" value="ECO:0007669"/>
    <property type="project" value="UniProtKB-UniRule"/>
</dbReference>
<evidence type="ECO:0000313" key="7">
    <source>
        <dbReference type="EMBL" id="PJM73441.1"/>
    </source>
</evidence>
<reference evidence="7 8" key="1">
    <citation type="submission" date="2017-10" db="EMBL/GenBank/DDBJ databases">
        <title>Draft genome sequences of strains TRE 1, TRE 9, TRE H and TRI 7, isolated from tamarins, belonging to four potential novel Bifidobacterium species.</title>
        <authorList>
            <person name="Mattarelli P."/>
            <person name="Modesto M."/>
            <person name="Puglisi E."/>
            <person name="Morelli L."/>
            <person name="Spezio C."/>
            <person name="Bonetti A."/>
            <person name="Sandri C."/>
        </authorList>
    </citation>
    <scope>NUCLEOTIDE SEQUENCE [LARGE SCALE GENOMIC DNA]</scope>
    <source>
        <strain evidence="8">TRE1</strain>
    </source>
</reference>
<feature type="domain" description="Large ribosomal subunit protein uL30-like ferredoxin-like fold" evidence="6">
    <location>
        <begin position="4"/>
        <end position="54"/>
    </location>
</feature>
<comment type="similarity">
    <text evidence="1 5">Belongs to the universal ribosomal protein uL30 family.</text>
</comment>
<dbReference type="GO" id="GO:0003735">
    <property type="term" value="F:structural constituent of ribosome"/>
    <property type="evidence" value="ECO:0007669"/>
    <property type="project" value="InterPro"/>
</dbReference>
<evidence type="ECO:0000256" key="1">
    <source>
        <dbReference type="ARBA" id="ARBA00007594"/>
    </source>
</evidence>
<dbReference type="InterPro" id="IPR036919">
    <property type="entry name" value="Ribo_uL30_ferredoxin-like_sf"/>
</dbReference>
<dbReference type="NCBIfam" id="TIGR01308">
    <property type="entry name" value="rpmD_bact"/>
    <property type="match status" value="1"/>
</dbReference>
<dbReference type="OrthoDB" id="9812790at2"/>
<sequence length="60" mass="6655">MANLKITLIRGFAGKTAVQKANAQSLGLRKIGQTVIREDTPVYRGMIDKIRHMVTVEEAD</sequence>
<keyword evidence="3 5" id="KW-0689">Ribosomal protein</keyword>
<dbReference type="RefSeq" id="WP_100510727.1">
    <property type="nucleotide sequence ID" value="NZ_PEBI01000002.1"/>
</dbReference>
<comment type="subunit">
    <text evidence="2 5">Part of the 50S ribosomal subunit.</text>
</comment>
<dbReference type="CDD" id="cd01658">
    <property type="entry name" value="Ribosomal_L30"/>
    <property type="match status" value="1"/>
</dbReference>
<keyword evidence="4 5" id="KW-0687">Ribonucleoprotein</keyword>
<comment type="caution">
    <text evidence="7">The sequence shown here is derived from an EMBL/GenBank/DDBJ whole genome shotgun (WGS) entry which is preliminary data.</text>
</comment>
<accession>A0A2M9H9F9</accession>
<dbReference type="InterPro" id="IPR005996">
    <property type="entry name" value="Ribosomal_uL30_bac-type"/>
</dbReference>
<name>A0A2M9H9F9_9BIFI</name>
<dbReference type="Pfam" id="PF00327">
    <property type="entry name" value="Ribosomal_L30"/>
    <property type="match status" value="1"/>
</dbReference>
<dbReference type="Proteomes" id="UP000229095">
    <property type="component" value="Unassembled WGS sequence"/>
</dbReference>
<organism evidence="7 8">
    <name type="scientific">Bifidobacterium primatium</name>
    <dbReference type="NCBI Taxonomy" id="2045438"/>
    <lineage>
        <taxon>Bacteria</taxon>
        <taxon>Bacillati</taxon>
        <taxon>Actinomycetota</taxon>
        <taxon>Actinomycetes</taxon>
        <taxon>Bifidobacteriales</taxon>
        <taxon>Bifidobacteriaceae</taxon>
        <taxon>Bifidobacterium</taxon>
    </lineage>
</organism>